<dbReference type="InterPro" id="IPR005475">
    <property type="entry name" value="Transketolase-like_Pyr-bd"/>
</dbReference>
<evidence type="ECO:0000256" key="1">
    <source>
        <dbReference type="ARBA" id="ARBA00001964"/>
    </source>
</evidence>
<sequence>MSIKTVREALNEAFAEEMERDAGVFIMGCDDGVKGNPFGVTMGLADRFGLERVIDTPISEPGFTGMGVGAAATGMRPVVEIMFCDWVTLAMDQIVNMAAKMRYMFGGNVEMPLVIRVPIGAGGGQAAQHSQSLEAWFNHVPGLKIVAPYTPADCKGLLKAAIRDNNPVMFFENKRTYAVKGEVPDGEDYLVEIGKAAVSREGQDVTLVTYSSMVKTCLQAAEKLEKEGISCEVIDLRTLLPLDYDTVVASIEKTGRVIVVHEACKRGGMGSDIVAEINERAFDLLDAPPLRVGALNIPIPYNAVLESAVLPDVSDVINAVHKSLSND</sequence>
<dbReference type="RefSeq" id="WP_072854131.1">
    <property type="nucleotide sequence ID" value="NZ_FQVI01000025.1"/>
</dbReference>
<dbReference type="Pfam" id="PF02779">
    <property type="entry name" value="Transket_pyr"/>
    <property type="match status" value="1"/>
</dbReference>
<dbReference type="EMBL" id="FQVI01000025">
    <property type="protein sequence ID" value="SHF39364.1"/>
    <property type="molecule type" value="Genomic_DNA"/>
</dbReference>
<dbReference type="SUPFAM" id="SSF52922">
    <property type="entry name" value="TK C-terminal domain-like"/>
    <property type="match status" value="1"/>
</dbReference>
<dbReference type="SUPFAM" id="SSF52518">
    <property type="entry name" value="Thiamin diphosphate-binding fold (THDP-binding)"/>
    <property type="match status" value="1"/>
</dbReference>
<dbReference type="AlphaFoldDB" id="A0A1M5BA32"/>
<evidence type="ECO:0000256" key="2">
    <source>
        <dbReference type="ARBA" id="ARBA00023002"/>
    </source>
</evidence>
<dbReference type="CDD" id="cd07036">
    <property type="entry name" value="TPP_PYR_E1-PDHc-beta_like"/>
    <property type="match status" value="1"/>
</dbReference>
<dbReference type="FunFam" id="3.40.50.970:FF:000001">
    <property type="entry name" value="Pyruvate dehydrogenase E1 beta subunit"/>
    <property type="match status" value="1"/>
</dbReference>
<evidence type="ECO:0000256" key="3">
    <source>
        <dbReference type="ARBA" id="ARBA00023052"/>
    </source>
</evidence>
<name>A0A1M5BA32_9CLOT</name>
<comment type="cofactor">
    <cofactor evidence="1">
        <name>thiamine diphosphate</name>
        <dbReference type="ChEBI" id="CHEBI:58937"/>
    </cofactor>
</comment>
<keyword evidence="5" id="KW-0670">Pyruvate</keyword>
<dbReference type="InterPro" id="IPR029061">
    <property type="entry name" value="THDP-binding"/>
</dbReference>
<evidence type="ECO:0000259" key="4">
    <source>
        <dbReference type="SMART" id="SM00861"/>
    </source>
</evidence>
<dbReference type="Gene3D" id="3.40.50.970">
    <property type="match status" value="1"/>
</dbReference>
<dbReference type="SMART" id="SM00861">
    <property type="entry name" value="Transket_pyr"/>
    <property type="match status" value="1"/>
</dbReference>
<protein>
    <submittedName>
        <fullName evidence="5">Pyruvate dehydrogenase E1 component beta subunit</fullName>
    </submittedName>
</protein>
<dbReference type="NCBIfam" id="NF006667">
    <property type="entry name" value="PRK09212.1"/>
    <property type="match status" value="1"/>
</dbReference>
<keyword evidence="3" id="KW-0786">Thiamine pyrophosphate</keyword>
<evidence type="ECO:0000313" key="5">
    <source>
        <dbReference type="EMBL" id="SHF39364.1"/>
    </source>
</evidence>
<accession>A0A1M5BA32</accession>
<dbReference type="Gene3D" id="3.40.50.920">
    <property type="match status" value="1"/>
</dbReference>
<dbReference type="STRING" id="1122155.SAMN02745158_03565"/>
<dbReference type="InterPro" id="IPR033248">
    <property type="entry name" value="Transketolase_C"/>
</dbReference>
<reference evidence="5 6" key="1">
    <citation type="submission" date="2016-11" db="EMBL/GenBank/DDBJ databases">
        <authorList>
            <person name="Jaros S."/>
            <person name="Januszkiewicz K."/>
            <person name="Wedrychowicz H."/>
        </authorList>
    </citation>
    <scope>NUCLEOTIDE SEQUENCE [LARGE SCALE GENOMIC DNA]</scope>
    <source>
        <strain evidence="5 6">DSM 17459</strain>
    </source>
</reference>
<evidence type="ECO:0000313" key="6">
    <source>
        <dbReference type="Proteomes" id="UP000184245"/>
    </source>
</evidence>
<keyword evidence="2" id="KW-0560">Oxidoreductase</keyword>
<dbReference type="GO" id="GO:0016491">
    <property type="term" value="F:oxidoreductase activity"/>
    <property type="evidence" value="ECO:0007669"/>
    <property type="project" value="UniProtKB-KW"/>
</dbReference>
<dbReference type="InterPro" id="IPR009014">
    <property type="entry name" value="Transketo_C/PFOR_II"/>
</dbReference>
<dbReference type="PANTHER" id="PTHR43257:SF2">
    <property type="entry name" value="PYRUVATE DEHYDROGENASE E1 COMPONENT SUBUNIT BETA"/>
    <property type="match status" value="1"/>
</dbReference>
<dbReference type="Proteomes" id="UP000184245">
    <property type="component" value="Unassembled WGS sequence"/>
</dbReference>
<organism evidence="5 6">
    <name type="scientific">Lactonifactor longoviformis DSM 17459</name>
    <dbReference type="NCBI Taxonomy" id="1122155"/>
    <lineage>
        <taxon>Bacteria</taxon>
        <taxon>Bacillati</taxon>
        <taxon>Bacillota</taxon>
        <taxon>Clostridia</taxon>
        <taxon>Eubacteriales</taxon>
        <taxon>Clostridiaceae</taxon>
        <taxon>Lactonifactor</taxon>
    </lineage>
</organism>
<gene>
    <name evidence="5" type="ORF">SAMN02745158_03565</name>
</gene>
<keyword evidence="6" id="KW-1185">Reference proteome</keyword>
<dbReference type="PANTHER" id="PTHR43257">
    <property type="entry name" value="PYRUVATE DEHYDROGENASE E1 COMPONENT BETA SUBUNIT"/>
    <property type="match status" value="1"/>
</dbReference>
<dbReference type="FunFam" id="3.40.50.920:FF:000001">
    <property type="entry name" value="Pyruvate dehydrogenase E1 beta subunit"/>
    <property type="match status" value="1"/>
</dbReference>
<feature type="domain" description="Transketolase-like pyrimidine-binding" evidence="4">
    <location>
        <begin position="4"/>
        <end position="179"/>
    </location>
</feature>
<dbReference type="Pfam" id="PF02780">
    <property type="entry name" value="Transketolase_C"/>
    <property type="match status" value="1"/>
</dbReference>
<proteinExistence type="predicted"/>